<dbReference type="Pfam" id="PF13509">
    <property type="entry name" value="S1_2"/>
    <property type="match status" value="1"/>
</dbReference>
<dbReference type="PIRSF" id="PIRSF012524">
    <property type="entry name" value="YitL_S1"/>
    <property type="match status" value="1"/>
</dbReference>
<dbReference type="AlphaFoldDB" id="S7U2K5"/>
<keyword evidence="4" id="KW-1185">Reference proteome</keyword>
<dbReference type="InterPro" id="IPR003029">
    <property type="entry name" value="S1_domain"/>
</dbReference>
<dbReference type="eggNOG" id="COG2996">
    <property type="taxonomic scope" value="Bacteria"/>
</dbReference>
<dbReference type="Gene3D" id="2.40.50.140">
    <property type="entry name" value="Nucleic acid-binding proteins"/>
    <property type="match status" value="2"/>
</dbReference>
<dbReference type="InterPro" id="IPR039566">
    <property type="entry name" value="CvfB_S1_st"/>
</dbReference>
<comment type="caution">
    <text evidence="3">The sequence shown here is derived from an EMBL/GenBank/DDBJ whole genome shotgun (WGS) entry which is preliminary data.</text>
</comment>
<evidence type="ECO:0000259" key="2">
    <source>
        <dbReference type="PROSITE" id="PS50126"/>
    </source>
</evidence>
<reference evidence="3 4" key="1">
    <citation type="journal article" date="2013" name="Genome Announc.">
        <title>Draft genome sequences for three mercury-methylating, sulfate-reducing bacteria.</title>
        <authorList>
            <person name="Brown S.D."/>
            <person name="Hurt R.A.Jr."/>
            <person name="Gilmour C.C."/>
            <person name="Elias D.A."/>
        </authorList>
    </citation>
    <scope>NUCLEOTIDE SEQUENCE [LARGE SCALE GENOMIC DNA]</scope>
    <source>
        <strain evidence="3 4">DSM 2059</strain>
    </source>
</reference>
<dbReference type="Pfam" id="PF17783">
    <property type="entry name" value="WHD_CvfB"/>
    <property type="match status" value="1"/>
</dbReference>
<dbReference type="PATRIC" id="fig|1121405.3.peg.541"/>
<dbReference type="PANTHER" id="PTHR37296">
    <property type="entry name" value="CONSERVED VIRULENCE FACTOR B"/>
    <property type="match status" value="1"/>
</dbReference>
<accession>S7U2K5</accession>
<dbReference type="InterPro" id="IPR036388">
    <property type="entry name" value="WH-like_DNA-bd_sf"/>
</dbReference>
<comment type="similarity">
    <text evidence="1">Belongs to the CvfB family.</text>
</comment>
<evidence type="ECO:0000313" key="4">
    <source>
        <dbReference type="Proteomes" id="UP000014977"/>
    </source>
</evidence>
<evidence type="ECO:0000313" key="3">
    <source>
        <dbReference type="EMBL" id="EPR43220.1"/>
    </source>
</evidence>
<protein>
    <recommendedName>
        <fullName evidence="2">S1 motif domain-containing protein</fullName>
    </recommendedName>
</protein>
<sequence>MLKIGRYNELIVERKVDFGLYLNPKAEEVLLPSKYVPENVKVGDRLRVFVYTDSEDRPIATTLAPRAIVGEFAFLEARSTVPFGTFVDWGLEKDLLVPRSEQQARMKVGRKYVVKVCLDARTNRVYGTTRIAANCEPPPGDLVRGQRVRILVYSLTRIGIMAVVDQRYTGLLYRSETYEPLTIGDERVAYINRIRENGKVDLSLKPPGYGSVSGSSRKIMDALRRSGGFIACHDRSTPEKIERLFAMSKKEFKRTIGGLYKKGVIEIRDDGIRLKDA</sequence>
<feature type="domain" description="S1 motif" evidence="2">
    <location>
        <begin position="140"/>
        <end position="205"/>
    </location>
</feature>
<dbReference type="Proteomes" id="UP000014977">
    <property type="component" value="Unassembled WGS sequence"/>
</dbReference>
<name>S7U2K5_DESML</name>
<dbReference type="InterPro" id="IPR014464">
    <property type="entry name" value="CvfB_fam"/>
</dbReference>
<dbReference type="Gene3D" id="1.10.10.10">
    <property type="entry name" value="Winged helix-like DNA-binding domain superfamily/Winged helix DNA-binding domain"/>
    <property type="match status" value="1"/>
</dbReference>
<proteinExistence type="inferred from homology"/>
<dbReference type="InterPro" id="IPR040764">
    <property type="entry name" value="CvfB_WH"/>
</dbReference>
<dbReference type="InterPro" id="IPR012340">
    <property type="entry name" value="NA-bd_OB-fold"/>
</dbReference>
<dbReference type="SUPFAM" id="SSF50249">
    <property type="entry name" value="Nucleic acid-binding proteins"/>
    <property type="match status" value="1"/>
</dbReference>
<gene>
    <name evidence="3" type="ORF">dsmv_1246</name>
</gene>
<dbReference type="PANTHER" id="PTHR37296:SF1">
    <property type="entry name" value="CONSERVED VIRULENCE FACTOR B"/>
    <property type="match status" value="1"/>
</dbReference>
<dbReference type="STRING" id="897.B2D07_08215"/>
<dbReference type="OrthoDB" id="9801597at2"/>
<evidence type="ECO:0000256" key="1">
    <source>
        <dbReference type="PIRNR" id="PIRNR012524"/>
    </source>
</evidence>
<dbReference type="PROSITE" id="PS50126">
    <property type="entry name" value="S1"/>
    <property type="match status" value="1"/>
</dbReference>
<dbReference type="EMBL" id="ATHJ01000057">
    <property type="protein sequence ID" value="EPR43220.1"/>
    <property type="molecule type" value="Genomic_DNA"/>
</dbReference>
<dbReference type="RefSeq" id="WP_020875593.1">
    <property type="nucleotide sequence ID" value="NZ_ATHJ01000057.1"/>
</dbReference>
<organism evidence="3 4">
    <name type="scientific">Desulfococcus multivorans DSM 2059</name>
    <dbReference type="NCBI Taxonomy" id="1121405"/>
    <lineage>
        <taxon>Bacteria</taxon>
        <taxon>Pseudomonadati</taxon>
        <taxon>Thermodesulfobacteriota</taxon>
        <taxon>Desulfobacteria</taxon>
        <taxon>Desulfobacterales</taxon>
        <taxon>Desulfococcaceae</taxon>
        <taxon>Desulfococcus</taxon>
    </lineage>
</organism>
<dbReference type="GO" id="GO:0003676">
    <property type="term" value="F:nucleic acid binding"/>
    <property type="evidence" value="ECO:0007669"/>
    <property type="project" value="InterPro"/>
</dbReference>